<evidence type="ECO:0000256" key="1">
    <source>
        <dbReference type="SAM" id="MobiDB-lite"/>
    </source>
</evidence>
<dbReference type="EMBL" id="JAFJZO010000004">
    <property type="protein sequence ID" value="KAG5511609.1"/>
    <property type="molecule type" value="Genomic_DNA"/>
</dbReference>
<feature type="compositionally biased region" description="Basic and acidic residues" evidence="1">
    <location>
        <begin position="15"/>
        <end position="31"/>
    </location>
</feature>
<evidence type="ECO:0000313" key="2">
    <source>
        <dbReference type="EMBL" id="KAG5511609.1"/>
    </source>
</evidence>
<feature type="region of interest" description="Disordered" evidence="1">
    <location>
        <begin position="416"/>
        <end position="477"/>
    </location>
</feature>
<organism evidence="2 3">
    <name type="scientific">Porcisia hertigi</name>
    <dbReference type="NCBI Taxonomy" id="2761500"/>
    <lineage>
        <taxon>Eukaryota</taxon>
        <taxon>Discoba</taxon>
        <taxon>Euglenozoa</taxon>
        <taxon>Kinetoplastea</taxon>
        <taxon>Metakinetoplastina</taxon>
        <taxon>Trypanosomatida</taxon>
        <taxon>Trypanosomatidae</taxon>
        <taxon>Leishmaniinae</taxon>
        <taxon>Porcisia</taxon>
    </lineage>
</organism>
<dbReference type="Proteomes" id="UP000674318">
    <property type="component" value="Unassembled WGS sequence"/>
</dbReference>
<dbReference type="RefSeq" id="XP_067759701.1">
    <property type="nucleotide sequence ID" value="XM_067903146.1"/>
</dbReference>
<dbReference type="GeneID" id="94293223"/>
<keyword evidence="3" id="KW-1185">Reference proteome</keyword>
<name>A0A836LLC9_9TRYP</name>
<feature type="compositionally biased region" description="Basic and acidic residues" evidence="1">
    <location>
        <begin position="416"/>
        <end position="464"/>
    </location>
</feature>
<accession>A0A836LLC9</accession>
<feature type="compositionally biased region" description="Basic and acidic residues" evidence="1">
    <location>
        <begin position="112"/>
        <end position="129"/>
    </location>
</feature>
<dbReference type="KEGG" id="phet:94293223"/>
<protein>
    <submittedName>
        <fullName evidence="2">Uncharacterized protein</fullName>
    </submittedName>
</protein>
<feature type="compositionally biased region" description="Basic and acidic residues" evidence="1">
    <location>
        <begin position="92"/>
        <end position="103"/>
    </location>
</feature>
<sequence length="477" mass="54191">MSLSDTIGKQQLPHSEYRAMDEELEGEKELQEASQQAEGGDEEYRDQKHRGMCEPSAVPLGNYSDEAEDDEEECRPAEAALYTGEGPAELVETARHRDVDKPTNTKQSSAAQEKRNPEERKAEVVEKRVAPRKKKPVCKVSIGNVERQPPIREGVNTPRSVALCEEYGVNPSELAHYDREHFKGTGVSNEVVELRYKSFEKRRRAQMLRLKPVYKARFGADHSGPTPVSVANCQAQAGNEGAALPAAVERAAARPSKSMDEEVKMQRQFEAQQQRLLEQERRKTAMSGYESDGHHRSPQHARQFYATSGRSFASHRSPGRSIASLRSPGRFSRCTSIGSRPTLDQPYSAAKIYSASISESRALTPSETFMIEEINEREARRIDTQERAAIIQENRDLMHVERELARERQAAERVQKKAEEQLEMQREMQKRIQERQNEVAERRKRLEAERLARIKDTVAEKESGNHSPDPYSLLLLR</sequence>
<comment type="caution">
    <text evidence="2">The sequence shown here is derived from an EMBL/GenBank/DDBJ whole genome shotgun (WGS) entry which is preliminary data.</text>
</comment>
<dbReference type="OrthoDB" id="310405at2759"/>
<proteinExistence type="predicted"/>
<evidence type="ECO:0000313" key="3">
    <source>
        <dbReference type="Proteomes" id="UP000674318"/>
    </source>
</evidence>
<feature type="region of interest" description="Disordered" evidence="1">
    <location>
        <begin position="310"/>
        <end position="344"/>
    </location>
</feature>
<feature type="region of interest" description="Disordered" evidence="1">
    <location>
        <begin position="1"/>
        <end position="130"/>
    </location>
</feature>
<gene>
    <name evidence="2" type="ORF">JKF63_07205</name>
</gene>
<dbReference type="AlphaFoldDB" id="A0A836LLC9"/>
<reference evidence="2 3" key="1">
    <citation type="submission" date="2021-02" db="EMBL/GenBank/DDBJ databases">
        <title>Porcisia hertigi Genome sequencing and assembly.</title>
        <authorList>
            <person name="Almutairi H."/>
            <person name="Gatherer D."/>
        </authorList>
    </citation>
    <scope>NUCLEOTIDE SEQUENCE [LARGE SCALE GENOMIC DNA]</scope>
    <source>
        <strain evidence="2 3">C119</strain>
    </source>
</reference>
<feature type="compositionally biased region" description="Polar residues" evidence="1">
    <location>
        <begin position="1"/>
        <end position="13"/>
    </location>
</feature>